<reference evidence="1 2" key="1">
    <citation type="submission" date="2019-09" db="EMBL/GenBank/DDBJ databases">
        <authorList>
            <person name="Ou C."/>
        </authorList>
    </citation>
    <scope>NUCLEOTIDE SEQUENCE [LARGE SCALE GENOMIC DNA]</scope>
    <source>
        <strain evidence="1">S2</strain>
        <tissue evidence="1">Leaf</tissue>
    </source>
</reference>
<reference evidence="2" key="2">
    <citation type="submission" date="2019-10" db="EMBL/GenBank/DDBJ databases">
        <title>A de novo genome assembly of a pear dwarfing rootstock.</title>
        <authorList>
            <person name="Wang F."/>
            <person name="Wang J."/>
            <person name="Li S."/>
            <person name="Zhang Y."/>
            <person name="Fang M."/>
            <person name="Ma L."/>
            <person name="Zhao Y."/>
            <person name="Jiang S."/>
        </authorList>
    </citation>
    <scope>NUCLEOTIDE SEQUENCE [LARGE SCALE GENOMIC DNA]</scope>
</reference>
<dbReference type="Proteomes" id="UP000327157">
    <property type="component" value="Chromosome 17"/>
</dbReference>
<accession>A0A5N5G670</accession>
<sequence length="111" mass="12888">MRRREILVQSSSRLRLKKANLQAEQRAAGMGVWGPWTPCSRLRFREREREIDPFHCVLPISLHLVNGFLSSAHWREAVGELLSIVDQKMRSPHKAQIIFCITAQSFQACRF</sequence>
<keyword evidence="2" id="KW-1185">Reference proteome</keyword>
<gene>
    <name evidence="1" type="ORF">D8674_018931</name>
</gene>
<evidence type="ECO:0000313" key="2">
    <source>
        <dbReference type="Proteomes" id="UP000327157"/>
    </source>
</evidence>
<name>A0A5N5G670_9ROSA</name>
<dbReference type="EMBL" id="SMOL01000487">
    <property type="protein sequence ID" value="KAB2610899.1"/>
    <property type="molecule type" value="Genomic_DNA"/>
</dbReference>
<organism evidence="1 2">
    <name type="scientific">Pyrus ussuriensis x Pyrus communis</name>
    <dbReference type="NCBI Taxonomy" id="2448454"/>
    <lineage>
        <taxon>Eukaryota</taxon>
        <taxon>Viridiplantae</taxon>
        <taxon>Streptophyta</taxon>
        <taxon>Embryophyta</taxon>
        <taxon>Tracheophyta</taxon>
        <taxon>Spermatophyta</taxon>
        <taxon>Magnoliopsida</taxon>
        <taxon>eudicotyledons</taxon>
        <taxon>Gunneridae</taxon>
        <taxon>Pentapetalae</taxon>
        <taxon>rosids</taxon>
        <taxon>fabids</taxon>
        <taxon>Rosales</taxon>
        <taxon>Rosaceae</taxon>
        <taxon>Amygdaloideae</taxon>
        <taxon>Maleae</taxon>
        <taxon>Pyrus</taxon>
    </lineage>
</organism>
<protein>
    <submittedName>
        <fullName evidence="1">Extensin-like</fullName>
    </submittedName>
</protein>
<dbReference type="AlphaFoldDB" id="A0A5N5G670"/>
<proteinExistence type="predicted"/>
<reference evidence="1 2" key="3">
    <citation type="submission" date="2019-11" db="EMBL/GenBank/DDBJ databases">
        <title>A de novo genome assembly of a pear dwarfing rootstock.</title>
        <authorList>
            <person name="Wang F."/>
            <person name="Wang J."/>
            <person name="Li S."/>
            <person name="Zhang Y."/>
            <person name="Fang M."/>
            <person name="Ma L."/>
            <person name="Zhao Y."/>
            <person name="Jiang S."/>
        </authorList>
    </citation>
    <scope>NUCLEOTIDE SEQUENCE [LARGE SCALE GENOMIC DNA]</scope>
    <source>
        <strain evidence="1">S2</strain>
        <tissue evidence="1">Leaf</tissue>
    </source>
</reference>
<evidence type="ECO:0000313" key="1">
    <source>
        <dbReference type="EMBL" id="KAB2610899.1"/>
    </source>
</evidence>
<comment type="caution">
    <text evidence="1">The sequence shown here is derived from an EMBL/GenBank/DDBJ whole genome shotgun (WGS) entry which is preliminary data.</text>
</comment>